<organism evidence="2 3">
    <name type="scientific">Sphingomonas paeninsulae</name>
    <dbReference type="NCBI Taxonomy" id="2319844"/>
    <lineage>
        <taxon>Bacteria</taxon>
        <taxon>Pseudomonadati</taxon>
        <taxon>Pseudomonadota</taxon>
        <taxon>Alphaproteobacteria</taxon>
        <taxon>Sphingomonadales</taxon>
        <taxon>Sphingomonadaceae</taxon>
        <taxon>Sphingomonas</taxon>
    </lineage>
</organism>
<dbReference type="InterPro" id="IPR036291">
    <property type="entry name" value="NAD(P)-bd_dom_sf"/>
</dbReference>
<protein>
    <submittedName>
        <fullName evidence="2">NAD(P)-dependent oxidoreductase</fullName>
    </submittedName>
</protein>
<dbReference type="Pfam" id="PF01370">
    <property type="entry name" value="Epimerase"/>
    <property type="match status" value="1"/>
</dbReference>
<name>A0A494T9Q2_SPHPE</name>
<keyword evidence="3" id="KW-1185">Reference proteome</keyword>
<dbReference type="SUPFAM" id="SSF51735">
    <property type="entry name" value="NAD(P)-binding Rossmann-fold domains"/>
    <property type="match status" value="1"/>
</dbReference>
<dbReference type="PANTHER" id="PTHR48079:SF6">
    <property type="entry name" value="NAD(P)-BINDING DOMAIN-CONTAINING PROTEIN-RELATED"/>
    <property type="match status" value="1"/>
</dbReference>
<dbReference type="EMBL" id="CP032829">
    <property type="protein sequence ID" value="AYJ86119.1"/>
    <property type="molecule type" value="Genomic_DNA"/>
</dbReference>
<feature type="domain" description="NAD-dependent epimerase/dehydratase" evidence="1">
    <location>
        <begin position="4"/>
        <end position="192"/>
    </location>
</feature>
<sequence>MMRIAVTGATGFVGGHLLPRLIEAGHEVRALTRKPKARCAGITWIDGALNDDTALARLCEGCDAVIHVAGVVSADFAGFDAGNRLGTLAIVRAAETAGATRFVHISSLAAREPQLSMYGASKHAAEDVVTASSLDWRIVRPTAIYGPEDTGMLDIFRMAKHGFVVLPPTGSMSVIHVDDLCRLIVALTESPDGRVLYEADDGVPGGWTHREFAAALGKAMDRKGIALPMSKSVLSIASRLDVLFRGKNAKLTADRVGYLTHPDWTIAPGHRVPATLWTPQIATQAGLANTANWYREHRWL</sequence>
<dbReference type="OrthoDB" id="9814124at2"/>
<dbReference type="PANTHER" id="PTHR48079">
    <property type="entry name" value="PROTEIN YEEZ"/>
    <property type="match status" value="1"/>
</dbReference>
<accession>A0A494T9Q2</accession>
<evidence type="ECO:0000313" key="2">
    <source>
        <dbReference type="EMBL" id="AYJ86119.1"/>
    </source>
</evidence>
<gene>
    <name evidence="2" type="ORF">D3Y57_09250</name>
</gene>
<dbReference type="GO" id="GO:0005737">
    <property type="term" value="C:cytoplasm"/>
    <property type="evidence" value="ECO:0007669"/>
    <property type="project" value="TreeGrafter"/>
</dbReference>
<proteinExistence type="predicted"/>
<dbReference type="AlphaFoldDB" id="A0A494T9Q2"/>
<dbReference type="Proteomes" id="UP000276254">
    <property type="component" value="Chromosome"/>
</dbReference>
<dbReference type="GO" id="GO:0004029">
    <property type="term" value="F:aldehyde dehydrogenase (NAD+) activity"/>
    <property type="evidence" value="ECO:0007669"/>
    <property type="project" value="TreeGrafter"/>
</dbReference>
<dbReference type="KEGG" id="spha:D3Y57_09250"/>
<dbReference type="InterPro" id="IPR001509">
    <property type="entry name" value="Epimerase_deHydtase"/>
</dbReference>
<dbReference type="Gene3D" id="3.40.50.720">
    <property type="entry name" value="NAD(P)-binding Rossmann-like Domain"/>
    <property type="match status" value="1"/>
</dbReference>
<evidence type="ECO:0000259" key="1">
    <source>
        <dbReference type="Pfam" id="PF01370"/>
    </source>
</evidence>
<evidence type="ECO:0000313" key="3">
    <source>
        <dbReference type="Proteomes" id="UP000276254"/>
    </source>
</evidence>
<dbReference type="InterPro" id="IPR051783">
    <property type="entry name" value="NAD(P)-dependent_oxidoreduct"/>
</dbReference>
<reference evidence="2 3" key="1">
    <citation type="submission" date="2018-09" db="EMBL/GenBank/DDBJ databases">
        <title>Sphingomonas peninsula sp. nov., isolated from fildes peninsula, Antarctic soil.</title>
        <authorList>
            <person name="Yingchao G."/>
        </authorList>
    </citation>
    <scope>NUCLEOTIDE SEQUENCE [LARGE SCALE GENOMIC DNA]</scope>
    <source>
        <strain evidence="2 3">YZ-8</strain>
    </source>
</reference>